<comment type="caution">
    <text evidence="7">The sequence shown here is derived from an EMBL/GenBank/DDBJ whole genome shotgun (WGS) entry which is preliminary data.</text>
</comment>
<evidence type="ECO:0000256" key="2">
    <source>
        <dbReference type="ARBA" id="ARBA00007802"/>
    </source>
</evidence>
<gene>
    <name evidence="7" type="ORF">Aam_054_021</name>
</gene>
<dbReference type="RefSeq" id="WP_048879006.1">
    <property type="nucleotide sequence ID" value="NZ_BANC01000053.1"/>
</dbReference>
<evidence type="ECO:0000256" key="1">
    <source>
        <dbReference type="ARBA" id="ARBA00004141"/>
    </source>
</evidence>
<evidence type="ECO:0000256" key="3">
    <source>
        <dbReference type="ARBA" id="ARBA00022692"/>
    </source>
</evidence>
<feature type="transmembrane region" description="Helical" evidence="6">
    <location>
        <begin position="241"/>
        <end position="260"/>
    </location>
</feature>
<keyword evidence="3 6" id="KW-0812">Transmembrane</keyword>
<sequence length="305" mass="32381">MASTDNYAPFYTFDQIIQAPFTSSLETTVNAAMSAIQGPLTALVVLWIIVTGILVMRGDVAVRQGVSRIITISLVTGVLMSTTLYDQYVVTFFTVGLPNYLASTFLGVTGSAPAAHQFDALWNSASEVFAIAENHMNFLNVLYSVQLAILQSLMVFPIGLVFLIYEATRILTDVVVCLGSFVLAGYLFGATRGVADRFVGKLIGLTLLTLLVDIVLAIIINGFITYVNSTLGDVATASKPEAILICTQLVIFLAIGSLITCFLPGIAAYIGGGISVSPLAMAASATQARRIVQTSRSKANTGSVR</sequence>
<keyword evidence="5 6" id="KW-0472">Membrane</keyword>
<protein>
    <submittedName>
        <fullName evidence="7">Secretion system type IV protein VirB6</fullName>
    </submittedName>
</protein>
<organism evidence="7 8">
    <name type="scientific">Acidocella aminolytica 101 = DSM 11237</name>
    <dbReference type="NCBI Taxonomy" id="1120923"/>
    <lineage>
        <taxon>Bacteria</taxon>
        <taxon>Pseudomonadati</taxon>
        <taxon>Pseudomonadota</taxon>
        <taxon>Alphaproteobacteria</taxon>
        <taxon>Acetobacterales</taxon>
        <taxon>Acidocellaceae</taxon>
        <taxon>Acidocella</taxon>
    </lineage>
</organism>
<dbReference type="AlphaFoldDB" id="A0A0D6PFR5"/>
<proteinExistence type="inferred from homology"/>
<keyword evidence="8" id="KW-1185">Reference proteome</keyword>
<comment type="similarity">
    <text evidence="2">Belongs to the TrbL/VirB6 family.</text>
</comment>
<feature type="transmembrane region" description="Helical" evidence="6">
    <location>
        <begin position="66"/>
        <end position="85"/>
    </location>
</feature>
<feature type="transmembrane region" description="Helical" evidence="6">
    <location>
        <begin position="141"/>
        <end position="163"/>
    </location>
</feature>
<evidence type="ECO:0000256" key="6">
    <source>
        <dbReference type="SAM" id="Phobius"/>
    </source>
</evidence>
<keyword evidence="4 6" id="KW-1133">Transmembrane helix</keyword>
<evidence type="ECO:0000256" key="5">
    <source>
        <dbReference type="ARBA" id="ARBA00023136"/>
    </source>
</evidence>
<dbReference type="STRING" id="1120923.SAMN02746095_02516"/>
<dbReference type="InterPro" id="IPR007688">
    <property type="entry name" value="Conjugal_tfr_TrbL/VirB6"/>
</dbReference>
<dbReference type="Pfam" id="PF04610">
    <property type="entry name" value="TrbL"/>
    <property type="match status" value="1"/>
</dbReference>
<evidence type="ECO:0000313" key="7">
    <source>
        <dbReference type="EMBL" id="GAN80600.1"/>
    </source>
</evidence>
<dbReference type="GO" id="GO:0030255">
    <property type="term" value="P:protein secretion by the type IV secretion system"/>
    <property type="evidence" value="ECO:0007669"/>
    <property type="project" value="InterPro"/>
</dbReference>
<feature type="transmembrane region" description="Helical" evidence="6">
    <location>
        <begin position="31"/>
        <end position="54"/>
    </location>
</feature>
<comment type="subcellular location">
    <subcellularLocation>
        <location evidence="1">Membrane</location>
        <topology evidence="1">Multi-pass membrane protein</topology>
    </subcellularLocation>
</comment>
<accession>A0A0D6PFR5</accession>
<feature type="transmembrane region" description="Helical" evidence="6">
    <location>
        <begin position="202"/>
        <end position="229"/>
    </location>
</feature>
<dbReference type="OrthoDB" id="8058394at2"/>
<dbReference type="Proteomes" id="UP000032668">
    <property type="component" value="Unassembled WGS sequence"/>
</dbReference>
<reference evidence="7 8" key="1">
    <citation type="submission" date="2012-11" db="EMBL/GenBank/DDBJ databases">
        <title>Whole genome sequence of Acidocella aminolytica 101 = DSM 11237.</title>
        <authorList>
            <person name="Azuma Y."/>
            <person name="Higashiura N."/>
            <person name="Hirakawa H."/>
            <person name="Matsushita K."/>
        </authorList>
    </citation>
    <scope>NUCLEOTIDE SEQUENCE [LARGE SCALE GENOMIC DNA]</scope>
    <source>
        <strain evidence="8">101 / DSM 11237</strain>
    </source>
</reference>
<feature type="transmembrane region" description="Helical" evidence="6">
    <location>
        <begin position="170"/>
        <end position="190"/>
    </location>
</feature>
<name>A0A0D6PFR5_9PROT</name>
<evidence type="ECO:0000256" key="4">
    <source>
        <dbReference type="ARBA" id="ARBA00022989"/>
    </source>
</evidence>
<evidence type="ECO:0000313" key="8">
    <source>
        <dbReference type="Proteomes" id="UP000032668"/>
    </source>
</evidence>
<dbReference type="GO" id="GO:0016020">
    <property type="term" value="C:membrane"/>
    <property type="evidence" value="ECO:0007669"/>
    <property type="project" value="UniProtKB-SubCell"/>
</dbReference>
<dbReference type="EMBL" id="BANC01000053">
    <property type="protein sequence ID" value="GAN80600.1"/>
    <property type="molecule type" value="Genomic_DNA"/>
</dbReference>